<dbReference type="InterPro" id="IPR050563">
    <property type="entry name" value="4-hydroxybenzoyl-CoA_TE"/>
</dbReference>
<dbReference type="Gene3D" id="3.10.129.10">
    <property type="entry name" value="Hotdog Thioesterase"/>
    <property type="match status" value="1"/>
</dbReference>
<dbReference type="InterPro" id="IPR029069">
    <property type="entry name" value="HotDog_dom_sf"/>
</dbReference>
<comment type="caution">
    <text evidence="3">The sequence shown here is derived from an EMBL/GenBank/DDBJ whole genome shotgun (WGS) entry which is preliminary data.</text>
</comment>
<organism evidence="3 4">
    <name type="scientific">Ramlibacter rhizophilus</name>
    <dbReference type="NCBI Taxonomy" id="1781167"/>
    <lineage>
        <taxon>Bacteria</taxon>
        <taxon>Pseudomonadati</taxon>
        <taxon>Pseudomonadota</taxon>
        <taxon>Betaproteobacteria</taxon>
        <taxon>Burkholderiales</taxon>
        <taxon>Comamonadaceae</taxon>
        <taxon>Ramlibacter</taxon>
    </lineage>
</organism>
<keyword evidence="2" id="KW-0378">Hydrolase</keyword>
<protein>
    <submittedName>
        <fullName evidence="3">Acyl-CoA thioesterase</fullName>
    </submittedName>
</protein>
<evidence type="ECO:0000256" key="1">
    <source>
        <dbReference type="ARBA" id="ARBA00005953"/>
    </source>
</evidence>
<dbReference type="RefSeq" id="WP_135285675.1">
    <property type="nucleotide sequence ID" value="NZ_SMLL01000005.1"/>
</dbReference>
<dbReference type="PANTHER" id="PTHR31793">
    <property type="entry name" value="4-HYDROXYBENZOYL-COA THIOESTERASE FAMILY MEMBER"/>
    <property type="match status" value="1"/>
</dbReference>
<dbReference type="CDD" id="cd00586">
    <property type="entry name" value="4HBT"/>
    <property type="match status" value="1"/>
</dbReference>
<sequence length="148" mass="16469">MSPTAPPRIQAEPREAFRVFRPIGTRWSDNDVYGHVNNVVYYSWFDTAVNAYLIEQGALDIHGGETIGLVIETQCNYFAPLAFPQAVEAALRVARVGGSSVRYEVGLFAAGEPLTAARGHFIHVYVDRRSRRPVPLPARLRDVLESLT</sequence>
<evidence type="ECO:0000313" key="4">
    <source>
        <dbReference type="Proteomes" id="UP000297564"/>
    </source>
</evidence>
<dbReference type="PANTHER" id="PTHR31793:SF27">
    <property type="entry name" value="NOVEL THIOESTERASE SUPERFAMILY DOMAIN AND SAPOSIN A-TYPE DOMAIN CONTAINING PROTEIN (0610012H03RIK)"/>
    <property type="match status" value="1"/>
</dbReference>
<dbReference type="OrthoDB" id="9799036at2"/>
<dbReference type="AlphaFoldDB" id="A0A4Z0BK84"/>
<dbReference type="Proteomes" id="UP000297564">
    <property type="component" value="Unassembled WGS sequence"/>
</dbReference>
<name>A0A4Z0BK84_9BURK</name>
<accession>A0A4Z0BK84</accession>
<dbReference type="EMBL" id="SMLL01000005">
    <property type="protein sequence ID" value="TFY98524.1"/>
    <property type="molecule type" value="Genomic_DNA"/>
</dbReference>
<gene>
    <name evidence="3" type="ORF">EZ242_13365</name>
</gene>
<proteinExistence type="inferred from homology"/>
<dbReference type="SUPFAM" id="SSF54637">
    <property type="entry name" value="Thioesterase/thiol ester dehydrase-isomerase"/>
    <property type="match status" value="1"/>
</dbReference>
<comment type="similarity">
    <text evidence="1">Belongs to the 4-hydroxybenzoyl-CoA thioesterase family.</text>
</comment>
<evidence type="ECO:0000256" key="2">
    <source>
        <dbReference type="ARBA" id="ARBA00022801"/>
    </source>
</evidence>
<dbReference type="Pfam" id="PF13279">
    <property type="entry name" value="4HBT_2"/>
    <property type="match status" value="1"/>
</dbReference>
<dbReference type="GO" id="GO:0047617">
    <property type="term" value="F:fatty acyl-CoA hydrolase activity"/>
    <property type="evidence" value="ECO:0007669"/>
    <property type="project" value="TreeGrafter"/>
</dbReference>
<reference evidence="3 4" key="1">
    <citation type="submission" date="2019-03" db="EMBL/GenBank/DDBJ databases">
        <title>Ramlibacter rhizophilus CCTCC AB2015357, whole genome shotgun sequence.</title>
        <authorList>
            <person name="Zhang X."/>
            <person name="Feng G."/>
            <person name="Zhu H."/>
        </authorList>
    </citation>
    <scope>NUCLEOTIDE SEQUENCE [LARGE SCALE GENOMIC DNA]</scope>
    <source>
        <strain evidence="3 4">CCTCC AB2015357</strain>
    </source>
</reference>
<keyword evidence="4" id="KW-1185">Reference proteome</keyword>
<evidence type="ECO:0000313" key="3">
    <source>
        <dbReference type="EMBL" id="TFY98524.1"/>
    </source>
</evidence>